<sequence length="104" mass="11050">MCLTAIGWLRATSGARFMGRFIVNDSQYVVAGSLANSVPSFRSSALKLTCESEGHLSGTKTLDGVIGQENILLKFDNGIKIEGKLDSPIYPASTVCGAAFFTQT</sequence>
<dbReference type="Proteomes" id="UP000284706">
    <property type="component" value="Unassembled WGS sequence"/>
</dbReference>
<dbReference type="EMBL" id="NHYE01005504">
    <property type="protein sequence ID" value="PPQ71405.1"/>
    <property type="molecule type" value="Genomic_DNA"/>
</dbReference>
<evidence type="ECO:0000313" key="1">
    <source>
        <dbReference type="EMBL" id="PPQ71405.1"/>
    </source>
</evidence>
<evidence type="ECO:0000313" key="2">
    <source>
        <dbReference type="Proteomes" id="UP000284706"/>
    </source>
</evidence>
<gene>
    <name evidence="1" type="ORF">CVT26_011120</name>
</gene>
<comment type="caution">
    <text evidence="1">The sequence shown here is derived from an EMBL/GenBank/DDBJ whole genome shotgun (WGS) entry which is preliminary data.</text>
</comment>
<organism evidence="1 2">
    <name type="scientific">Gymnopilus dilepis</name>
    <dbReference type="NCBI Taxonomy" id="231916"/>
    <lineage>
        <taxon>Eukaryota</taxon>
        <taxon>Fungi</taxon>
        <taxon>Dikarya</taxon>
        <taxon>Basidiomycota</taxon>
        <taxon>Agaricomycotina</taxon>
        <taxon>Agaricomycetes</taxon>
        <taxon>Agaricomycetidae</taxon>
        <taxon>Agaricales</taxon>
        <taxon>Agaricineae</taxon>
        <taxon>Hymenogastraceae</taxon>
        <taxon>Gymnopilus</taxon>
    </lineage>
</organism>
<dbReference type="AlphaFoldDB" id="A0A409VYS9"/>
<keyword evidence="2" id="KW-1185">Reference proteome</keyword>
<name>A0A409VYS9_9AGAR</name>
<accession>A0A409VYS9</accession>
<dbReference type="InParanoid" id="A0A409VYS9"/>
<reference evidence="1 2" key="1">
    <citation type="journal article" date="2018" name="Evol. Lett.">
        <title>Horizontal gene cluster transfer increased hallucinogenic mushroom diversity.</title>
        <authorList>
            <person name="Reynolds H.T."/>
            <person name="Vijayakumar V."/>
            <person name="Gluck-Thaler E."/>
            <person name="Korotkin H.B."/>
            <person name="Matheny P.B."/>
            <person name="Slot J.C."/>
        </authorList>
    </citation>
    <scope>NUCLEOTIDE SEQUENCE [LARGE SCALE GENOMIC DNA]</scope>
    <source>
        <strain evidence="1 2">SRW20</strain>
    </source>
</reference>
<proteinExistence type="predicted"/>
<protein>
    <submittedName>
        <fullName evidence="1">Uncharacterized protein</fullName>
    </submittedName>
</protein>
<dbReference type="OrthoDB" id="2984728at2759"/>